<dbReference type="RefSeq" id="WP_107865072.1">
    <property type="nucleotide sequence ID" value="NZ_QAON01000004.1"/>
</dbReference>
<dbReference type="PANTHER" id="PTHR33281:SF19">
    <property type="entry name" value="VOLTAGE-DEPENDENT ANION CHANNEL-FORMING PROTEIN YNEE"/>
    <property type="match status" value="1"/>
</dbReference>
<name>A0A2T5J128_9GAMM</name>
<evidence type="ECO:0000256" key="7">
    <source>
        <dbReference type="ARBA" id="ARBA00023136"/>
    </source>
</evidence>
<evidence type="ECO:0000256" key="8">
    <source>
        <dbReference type="ARBA" id="ARBA00034708"/>
    </source>
</evidence>
<feature type="transmembrane region" description="Helical" evidence="9">
    <location>
        <begin position="20"/>
        <end position="41"/>
    </location>
</feature>
<keyword evidence="11" id="KW-1185">Reference proteome</keyword>
<dbReference type="AlphaFoldDB" id="A0A2T5J128"/>
<dbReference type="GO" id="GO:0005886">
    <property type="term" value="C:plasma membrane"/>
    <property type="evidence" value="ECO:0007669"/>
    <property type="project" value="UniProtKB-SubCell"/>
</dbReference>
<keyword evidence="4 9" id="KW-0812">Transmembrane</keyword>
<dbReference type="PANTHER" id="PTHR33281">
    <property type="entry name" value="UPF0187 PROTEIN YNEE"/>
    <property type="match status" value="1"/>
</dbReference>
<keyword evidence="3" id="KW-1003">Cell membrane</keyword>
<evidence type="ECO:0000313" key="11">
    <source>
        <dbReference type="Proteomes" id="UP000244223"/>
    </source>
</evidence>
<evidence type="ECO:0000256" key="6">
    <source>
        <dbReference type="ARBA" id="ARBA00023065"/>
    </source>
</evidence>
<protein>
    <submittedName>
        <fullName evidence="10">Putative membrane protein</fullName>
    </submittedName>
</protein>
<feature type="transmembrane region" description="Helical" evidence="9">
    <location>
        <begin position="53"/>
        <end position="70"/>
    </location>
</feature>
<dbReference type="OrthoDB" id="445589at2"/>
<dbReference type="EMBL" id="QAON01000004">
    <property type="protein sequence ID" value="PTQ90073.1"/>
    <property type="molecule type" value="Genomic_DNA"/>
</dbReference>
<sequence>MIIRPRQHWLRMLFIWRGSVLPRILPQLAAVTGLASLITIIHGQVFALKVPLTFVPFTLIGVALAVFLGFRNNASYDRYWEGRKLWGSMLSESRTLTRQYLTLVTDIQQQQGFVYSLAALSHVLRHQLRGTDPSQDLQRLLSVEVYQTLKNARFIPNLLILHLAQQLQIQRQQQQLEPILAAQMELPLAKLTEAVSGCERLSSTPLPYTYVVILHRTAYLYCFLLPFGLVDAIGWTTPIMVAFIAYTFFALEALSDELEEPFGTSPNDLALEAMCVMIETTLKEMLGEKDLPEAVRAVDFVLS</sequence>
<evidence type="ECO:0000256" key="3">
    <source>
        <dbReference type="ARBA" id="ARBA00022475"/>
    </source>
</evidence>
<keyword evidence="5 9" id="KW-1133">Transmembrane helix</keyword>
<comment type="subcellular location">
    <subcellularLocation>
        <location evidence="1">Cell membrane</location>
        <topology evidence="1">Multi-pass membrane protein</topology>
    </subcellularLocation>
</comment>
<evidence type="ECO:0000256" key="1">
    <source>
        <dbReference type="ARBA" id="ARBA00004651"/>
    </source>
</evidence>
<evidence type="ECO:0000256" key="9">
    <source>
        <dbReference type="SAM" id="Phobius"/>
    </source>
</evidence>
<keyword evidence="7 9" id="KW-0472">Membrane</keyword>
<evidence type="ECO:0000256" key="5">
    <source>
        <dbReference type="ARBA" id="ARBA00022989"/>
    </source>
</evidence>
<proteinExistence type="inferred from homology"/>
<organism evidence="10 11">
    <name type="scientific">Agitococcus lubricus</name>
    <dbReference type="NCBI Taxonomy" id="1077255"/>
    <lineage>
        <taxon>Bacteria</taxon>
        <taxon>Pseudomonadati</taxon>
        <taxon>Pseudomonadota</taxon>
        <taxon>Gammaproteobacteria</taxon>
        <taxon>Moraxellales</taxon>
        <taxon>Moraxellaceae</taxon>
        <taxon>Agitococcus</taxon>
    </lineage>
</organism>
<evidence type="ECO:0000256" key="4">
    <source>
        <dbReference type="ARBA" id="ARBA00022692"/>
    </source>
</evidence>
<dbReference type="Pfam" id="PF25539">
    <property type="entry name" value="Bestrophin_2"/>
    <property type="match status" value="1"/>
</dbReference>
<dbReference type="Proteomes" id="UP000244223">
    <property type="component" value="Unassembled WGS sequence"/>
</dbReference>
<evidence type="ECO:0000313" key="10">
    <source>
        <dbReference type="EMBL" id="PTQ90073.1"/>
    </source>
</evidence>
<dbReference type="InterPro" id="IPR044669">
    <property type="entry name" value="YneE/VCCN1/2-like"/>
</dbReference>
<keyword evidence="6" id="KW-0406">Ion transport</keyword>
<keyword evidence="2" id="KW-0813">Transport</keyword>
<comment type="caution">
    <text evidence="10">The sequence shown here is derived from an EMBL/GenBank/DDBJ whole genome shotgun (WGS) entry which is preliminary data.</text>
</comment>
<evidence type="ECO:0000256" key="2">
    <source>
        <dbReference type="ARBA" id="ARBA00022448"/>
    </source>
</evidence>
<gene>
    <name evidence="10" type="ORF">C8N29_104112</name>
</gene>
<dbReference type="GO" id="GO:0005254">
    <property type="term" value="F:chloride channel activity"/>
    <property type="evidence" value="ECO:0007669"/>
    <property type="project" value="InterPro"/>
</dbReference>
<accession>A0A2T5J128</accession>
<comment type="similarity">
    <text evidence="8">Belongs to the anion channel-forming bestrophin (TC 1.A.46) family.</text>
</comment>
<reference evidence="10 11" key="1">
    <citation type="submission" date="2018-04" db="EMBL/GenBank/DDBJ databases">
        <title>Genomic Encyclopedia of Archaeal and Bacterial Type Strains, Phase II (KMG-II): from individual species to whole genera.</title>
        <authorList>
            <person name="Goeker M."/>
        </authorList>
    </citation>
    <scope>NUCLEOTIDE SEQUENCE [LARGE SCALE GENOMIC DNA]</scope>
    <source>
        <strain evidence="10 11">DSM 5822</strain>
    </source>
</reference>